<dbReference type="OrthoDB" id="3045814at2759"/>
<dbReference type="Proteomes" id="UP000219338">
    <property type="component" value="Unassembled WGS sequence"/>
</dbReference>
<sequence length="103" mass="11276">MPVTDLEESEAKNVLLRDGTPAAQYVLEEVLINILNVDFEVLTLAEFHGLPKQGKPSTIPYVSSTGIALFIIETATRALTASEDTTEKITCYQCHALIKPNLT</sequence>
<dbReference type="EMBL" id="FUEG01000042">
    <property type="protein sequence ID" value="SJL17230.1"/>
    <property type="molecule type" value="Genomic_DNA"/>
</dbReference>
<proteinExistence type="predicted"/>
<name>A0A284S8D4_ARMOS</name>
<accession>A0A284S8D4</accession>
<organism evidence="1 2">
    <name type="scientific">Armillaria ostoyae</name>
    <name type="common">Armillaria root rot fungus</name>
    <dbReference type="NCBI Taxonomy" id="47428"/>
    <lineage>
        <taxon>Eukaryota</taxon>
        <taxon>Fungi</taxon>
        <taxon>Dikarya</taxon>
        <taxon>Basidiomycota</taxon>
        <taxon>Agaricomycotina</taxon>
        <taxon>Agaricomycetes</taxon>
        <taxon>Agaricomycetidae</taxon>
        <taxon>Agaricales</taxon>
        <taxon>Marasmiineae</taxon>
        <taxon>Physalacriaceae</taxon>
        <taxon>Armillaria</taxon>
    </lineage>
</organism>
<protein>
    <submittedName>
        <fullName evidence="1">Uncharacterized protein</fullName>
    </submittedName>
</protein>
<evidence type="ECO:0000313" key="2">
    <source>
        <dbReference type="Proteomes" id="UP000219338"/>
    </source>
</evidence>
<reference evidence="2" key="1">
    <citation type="journal article" date="2017" name="Nat. Ecol. Evol.">
        <title>Genome expansion and lineage-specific genetic innovations in the forest pathogenic fungi Armillaria.</title>
        <authorList>
            <person name="Sipos G."/>
            <person name="Prasanna A.N."/>
            <person name="Walter M.C."/>
            <person name="O'Connor E."/>
            <person name="Balint B."/>
            <person name="Krizsan K."/>
            <person name="Kiss B."/>
            <person name="Hess J."/>
            <person name="Varga T."/>
            <person name="Slot J."/>
            <person name="Riley R."/>
            <person name="Boka B."/>
            <person name="Rigling D."/>
            <person name="Barry K."/>
            <person name="Lee J."/>
            <person name="Mihaltcheva S."/>
            <person name="LaButti K."/>
            <person name="Lipzen A."/>
            <person name="Waldron R."/>
            <person name="Moloney N.M."/>
            <person name="Sperisen C."/>
            <person name="Kredics L."/>
            <person name="Vagvoelgyi C."/>
            <person name="Patrignani A."/>
            <person name="Fitzpatrick D."/>
            <person name="Nagy I."/>
            <person name="Doyle S."/>
            <person name="Anderson J.B."/>
            <person name="Grigoriev I.V."/>
            <person name="Gueldener U."/>
            <person name="Muensterkoetter M."/>
            <person name="Nagy L.G."/>
        </authorList>
    </citation>
    <scope>NUCLEOTIDE SEQUENCE [LARGE SCALE GENOMIC DNA]</scope>
    <source>
        <strain evidence="2">C18/9</strain>
    </source>
</reference>
<keyword evidence="2" id="KW-1185">Reference proteome</keyword>
<gene>
    <name evidence="1" type="ORF">ARMOST_20776</name>
</gene>
<dbReference type="AlphaFoldDB" id="A0A284S8D4"/>
<evidence type="ECO:0000313" key="1">
    <source>
        <dbReference type="EMBL" id="SJL17230.1"/>
    </source>
</evidence>